<keyword evidence="1" id="KW-1133">Transmembrane helix</keyword>
<protein>
    <submittedName>
        <fullName evidence="2">Uncharacterized protein</fullName>
    </submittedName>
</protein>
<evidence type="ECO:0000256" key="1">
    <source>
        <dbReference type="SAM" id="Phobius"/>
    </source>
</evidence>
<dbReference type="AlphaFoldDB" id="A0A3A6PFH6"/>
<sequence length="64" mass="7483">MFRFLLKRRDRAEWVRLSDQINGFMVKAVIALLLLIAVFQVAMQNDTVRGMLTSADRWEGTRLN</sequence>
<gene>
    <name evidence="2" type="ORF">D3P09_20425</name>
</gene>
<keyword evidence="1" id="KW-0812">Transmembrane</keyword>
<name>A0A3A6PFH6_9BACL</name>
<dbReference type="EMBL" id="QXQB01000004">
    <property type="protein sequence ID" value="RJX38416.1"/>
    <property type="molecule type" value="Genomic_DNA"/>
</dbReference>
<feature type="transmembrane region" description="Helical" evidence="1">
    <location>
        <begin position="21"/>
        <end position="43"/>
    </location>
</feature>
<evidence type="ECO:0000313" key="2">
    <source>
        <dbReference type="EMBL" id="RJX38416.1"/>
    </source>
</evidence>
<reference evidence="2 3" key="1">
    <citation type="submission" date="2018-09" db="EMBL/GenBank/DDBJ databases">
        <title>Paenibacillus aracenensis nov. sp. isolated from a cave in southern Spain.</title>
        <authorList>
            <person name="Jurado V."/>
            <person name="Gutierrez-Patricio S."/>
            <person name="Gonzalez-Pimentel J.L."/>
            <person name="Miller A.Z."/>
            <person name="Laiz L."/>
            <person name="Saiz-Jimenez C."/>
        </authorList>
    </citation>
    <scope>NUCLEOTIDE SEQUENCE [LARGE SCALE GENOMIC DNA]</scope>
    <source>
        <strain evidence="2 3">JCM 19203</strain>
    </source>
</reference>
<dbReference type="RefSeq" id="WP_120113225.1">
    <property type="nucleotide sequence ID" value="NZ_QXQB01000004.1"/>
</dbReference>
<evidence type="ECO:0000313" key="3">
    <source>
        <dbReference type="Proteomes" id="UP000267798"/>
    </source>
</evidence>
<accession>A0A3A6PFH6</accession>
<keyword evidence="1" id="KW-0472">Membrane</keyword>
<keyword evidence="3" id="KW-1185">Reference proteome</keyword>
<comment type="caution">
    <text evidence="2">The sequence shown here is derived from an EMBL/GenBank/DDBJ whole genome shotgun (WGS) entry which is preliminary data.</text>
</comment>
<organism evidence="2 3">
    <name type="scientific">Paenibacillus pinisoli</name>
    <dbReference type="NCBI Taxonomy" id="1276110"/>
    <lineage>
        <taxon>Bacteria</taxon>
        <taxon>Bacillati</taxon>
        <taxon>Bacillota</taxon>
        <taxon>Bacilli</taxon>
        <taxon>Bacillales</taxon>
        <taxon>Paenibacillaceae</taxon>
        <taxon>Paenibacillus</taxon>
    </lineage>
</organism>
<dbReference type="Proteomes" id="UP000267798">
    <property type="component" value="Unassembled WGS sequence"/>
</dbReference>
<proteinExistence type="predicted"/>